<name>A0ABT9ZLH8_9BACI</name>
<organism evidence="1 2">
    <name type="scientific">Metabacillus malikii</name>
    <dbReference type="NCBI Taxonomy" id="1504265"/>
    <lineage>
        <taxon>Bacteria</taxon>
        <taxon>Bacillati</taxon>
        <taxon>Bacillota</taxon>
        <taxon>Bacilli</taxon>
        <taxon>Bacillales</taxon>
        <taxon>Bacillaceae</taxon>
        <taxon>Metabacillus</taxon>
    </lineage>
</organism>
<sequence length="41" mass="4841">MGFIKIMKNISHLIQFQNRFHRPYEELFSSHTKSKSASSTL</sequence>
<evidence type="ECO:0000313" key="1">
    <source>
        <dbReference type="EMBL" id="MDQ0232070.1"/>
    </source>
</evidence>
<gene>
    <name evidence="1" type="ORF">J2S19_003355</name>
</gene>
<comment type="caution">
    <text evidence="1">The sequence shown here is derived from an EMBL/GenBank/DDBJ whole genome shotgun (WGS) entry which is preliminary data.</text>
</comment>
<dbReference type="EMBL" id="JAUSUD010000017">
    <property type="protein sequence ID" value="MDQ0232070.1"/>
    <property type="molecule type" value="Genomic_DNA"/>
</dbReference>
<evidence type="ECO:0000313" key="2">
    <source>
        <dbReference type="Proteomes" id="UP001234495"/>
    </source>
</evidence>
<reference evidence="1 2" key="1">
    <citation type="submission" date="2023-07" db="EMBL/GenBank/DDBJ databases">
        <title>Genomic Encyclopedia of Type Strains, Phase IV (KMG-IV): sequencing the most valuable type-strain genomes for metagenomic binning, comparative biology and taxonomic classification.</title>
        <authorList>
            <person name="Goeker M."/>
        </authorList>
    </citation>
    <scope>NUCLEOTIDE SEQUENCE [LARGE SCALE GENOMIC DNA]</scope>
    <source>
        <strain evidence="1 2">DSM 29005</strain>
    </source>
</reference>
<dbReference type="Proteomes" id="UP001234495">
    <property type="component" value="Unassembled WGS sequence"/>
</dbReference>
<keyword evidence="2" id="KW-1185">Reference proteome</keyword>
<protein>
    <submittedName>
        <fullName evidence="1">Uncharacterized protein</fullName>
    </submittedName>
</protein>
<proteinExistence type="predicted"/>
<accession>A0ABT9ZLH8</accession>